<name>A0A6A3JP18_9STRA</name>
<dbReference type="Proteomes" id="UP000460718">
    <property type="component" value="Unassembled WGS sequence"/>
</dbReference>
<evidence type="ECO:0000313" key="2">
    <source>
        <dbReference type="EMBL" id="KAE8997006.1"/>
    </source>
</evidence>
<accession>A0A6A3JP18</accession>
<dbReference type="EMBL" id="QXFW01001076">
    <property type="protein sequence ID" value="KAE8997006.1"/>
    <property type="molecule type" value="Genomic_DNA"/>
</dbReference>
<reference evidence="2 3" key="1">
    <citation type="submission" date="2018-09" db="EMBL/GenBank/DDBJ databases">
        <title>Genomic investigation of the strawberry pathogen Phytophthora fragariae indicates pathogenicity is determined by transcriptional variation in three key races.</title>
        <authorList>
            <person name="Adams T.M."/>
            <person name="Armitage A.D."/>
            <person name="Sobczyk M.K."/>
            <person name="Bates H.J."/>
            <person name="Dunwell J.M."/>
            <person name="Nellist C.F."/>
            <person name="Harrison R.J."/>
        </authorList>
    </citation>
    <scope>NUCLEOTIDE SEQUENCE [LARGE SCALE GENOMIC DNA]</scope>
    <source>
        <strain evidence="2 3">SCRP245</strain>
    </source>
</reference>
<evidence type="ECO:0000256" key="1">
    <source>
        <dbReference type="SAM" id="MobiDB-lite"/>
    </source>
</evidence>
<gene>
    <name evidence="2" type="ORF">PF011_g15670</name>
</gene>
<evidence type="ECO:0000313" key="3">
    <source>
        <dbReference type="Proteomes" id="UP000460718"/>
    </source>
</evidence>
<sequence>MLFASGPQLKFWDHAVEYAAYVINRSMPSGDPKRQSPLEILTGKPSDLTGIVTFGSPCTVFHDPNKRVWARSSARRPAEGAGGDDQKPEGASKTSDAKSAVKSGGRRMATRNVGAKYVLAGAMCSVTAPNPRNVREAMCDELADAWKVAMEEEIGALESNQTWELVKKPDRIKGAALQVGVQYQEACGRVGRALQGSYRCVRQ</sequence>
<feature type="region of interest" description="Disordered" evidence="1">
    <location>
        <begin position="70"/>
        <end position="107"/>
    </location>
</feature>
<protein>
    <submittedName>
        <fullName evidence="2">Uncharacterized protein</fullName>
    </submittedName>
</protein>
<proteinExistence type="predicted"/>
<comment type="caution">
    <text evidence="2">The sequence shown here is derived from an EMBL/GenBank/DDBJ whole genome shotgun (WGS) entry which is preliminary data.</text>
</comment>
<dbReference type="AlphaFoldDB" id="A0A6A3JP18"/>
<organism evidence="2 3">
    <name type="scientific">Phytophthora fragariae</name>
    <dbReference type="NCBI Taxonomy" id="53985"/>
    <lineage>
        <taxon>Eukaryota</taxon>
        <taxon>Sar</taxon>
        <taxon>Stramenopiles</taxon>
        <taxon>Oomycota</taxon>
        <taxon>Peronosporomycetes</taxon>
        <taxon>Peronosporales</taxon>
        <taxon>Peronosporaceae</taxon>
        <taxon>Phytophthora</taxon>
    </lineage>
</organism>